<evidence type="ECO:0000256" key="14">
    <source>
        <dbReference type="SAM" id="MobiDB-lite"/>
    </source>
</evidence>
<evidence type="ECO:0000256" key="9">
    <source>
        <dbReference type="ARBA" id="ARBA00023187"/>
    </source>
</evidence>
<feature type="region of interest" description="Disordered" evidence="14">
    <location>
        <begin position="1002"/>
        <end position="1052"/>
    </location>
</feature>
<sequence>MCVEDRGSVTNYSVVVHSKQVMAIPRKGLIAIGVIVVLAIVGVIVGVVVSKSSSSSSSTGDGNSSSSSASGSSTTTSSSSGTSIKSSSSTKKSSSNSTSVSTITSDPTSVTYSLAAFAIGDWGTTTTQSSCCKRSSTYNDYDVNAEDIVASVMNQQAAAAEVAPKCVIGHGDNFYWNGIDSADGRDSRFTTTFEGKFDGDNIKTLPWVNVLGNHDYGGADYICSDGDSAGKCSSTDDLLTSLKNKFSWQSTYTSPNDDRWVLEDHFYVYSIQDEASGVSIDIFNVDSGDADSHGATETCCQCYGYAGDDDTKCANVARGDDACCGGDGDMYDQCMKQFTAWSDDSRKQLEANIANSTATWKVVNSHYSPYAHYAEAGMDKWFNIINATGVHLWLNGHTHGENHDYSSSLGVHFVDNGAGGGIQKESASGIPEYAKDYVKNLWVYDGQEYGFFSLTASKDWLKLQYHTADDKWSYAESFNSTTIGGVATKHCWYVPNDGTEGKECVVVVLAIVGVIVGVVVTKDSSSSSNTTGGTSSASASGSSTTTSSGGTTKSSSSTKKTSTSSGSSSITSDPTSVTYSLAAFAIGDWGTTVTQDSCCQSSGYTDYDINAEDVVANVMNQQAAAADVAPKIVIGHGDNFYWSGINSEDGRDSRFTTTFEDKFDGDNIKTLPWVNVLGNHDYGGADYICSDGDNTAKCSDSEELVTALKNKFSWQSGYTSPNDDRWILEDHFYVYSFEDSDSGVSIDIFNIDTNDADSHGGLETCCQCYGYAGDDDDTCDNVARGDDACCGGDTDMYDACLAQLTSWSDDSRTQLKANIANSTATWKIVNSHYNPYAHYAEAGMEEWFDIINGTGIHLWLNGHTHGENHDYSSSLGVHFVDNGAGGGIIKESASGIPTYATDYVENLWVYDGTEYGFFSLTASEDWLKLQYHTADSSWTYAESFNSTTIGGVATKHCWYVPNDGGEGQECTSSSSSSKAWIIIAVVVVCAVVAVIVGAVMTSGSSSSTSTTDSDTNASSSGSTVSSGGTSVTKKKTSKSTSSGSSSITSDPTSVTYSLSAFAIGDWGTTVSQDSCCTRSSTYNDYDVNAEDIVANLMDQQAGNAEVTPKIIISHGDNFYWTGINSDDGRDSRFTTTFEEKYDGDNIKTIPWVNVLGNHDYGGADYICSGSDDGTAACSDSDELVTALKNKFSWQSTYTSPNDDRWVLEDHFYVYTIEDVDSGVSIDIFNVDSGDADTHGALQTCCQCYGYAGDDDDSCSNVVRGDDACCGGDTDMYDACMDQFTEWSDDSRTQLAANIANSTATWKIVNSHYNPYAHYAESGMQKWFDIINSSDVHLWLNGHTHGENHDYSSSLGVHFVDNGAGGGIQKESASGIPTYAEDYVENLWVYDGTEYGFFSLSASEDWLKLQYHTADESWTYAESFNSTTLRNTAGMFRTTALTDKNARLHHRLPKFTLSAFAIGDWGTTVTKDSCCTRSSTYNDYDVNAEDVVANLMNQQASAASAAPKCILSHGDNFYWTGINSDDGRDSRFTTTFEGKYEGDNIKSIPWVNVLGNHDYGGADYICSKGDNTAACSDSKAIVAALESKFSWQSTYTSPNDNRWILKDHFYVYSIEDKDSGVSIDIFNVDSGDASTHAAQQTCCQCYGYAEGDDKTCKNVARGDKLCCGGDTDMFDACFDKFTEWSDDSRKQLAKEVASSKATWKIVNSHYNPYAHYDETGMKKWFDILQDSGIQLWMNGHTHGENHDYSASHKVHFVDNGAGGGIQKESASGIPEFAAGDVEAVWAYGGQEYGFMSVEASEEWLKLQYHTADDSWSYAESFKASTVGGVATKHCWTHSRYWTKMMTKKAQLVGIVLIVAVIGAIVGVMVVRQKDSSSASESSGTNSSGSGSSVTGGDSSTTTSSSSGKTSVSKKKKTTSGSGSGTGSITSDPTSAKFTLSAFAIGDWGTTVNKDSCCTRSSTYNDYDVNAEDIVASLMDQQATAASAAPKCILSHGDNFYWTGIDSEGSRDSRFTTTFEDKYEGDNIKNVPWVNVLGNHDYGGASYICSDDEGLAKCSSANELVKALSNKFQWQSDYTSPNDNRWVLKDHFYVYSIEDKDSGVSIDIFNVDAGDASTHGAQQTCCQCYGYAEGSDKKCKNVARGDKLCAGGDTEMFDACFDKFTEWSDDSRKQLAKEVASSKATWKIVNSHYNPYAHYDETGMKKWFDILQDSGIQLWMNGHTHGENHDYSASHKVHFVDNGAGGGIQKESASGIPEFAAGDVEALWAYGGQEYGFMSVEASEEWLKLQYHTTDDSWSFAESFKSTKVGGVATKHCWYIPLDGGEGKDKKSSNSTTGSSSVTSTVTSDPTSVTYSLAAFAIGDWGTTVTQDSCCTRSETYNNFDIVAEDVVSNLMNTQAGNTDVKPKAILSHGDNFYWTGINSEDGRDSRFTTTFEGKFDGDNLAGIPFVNVLGNHDYGGASYICSDGDNNAKCSSTDELITALENKFKWQQEYTSPNDDRWVLKDHFYVHSIEDADSGVSIDIFNVDSGDADVHAAQQVCCQCYGYSDGDDDKCNSVARGDKYCCGGDSDMYDSCFAKFTEWSDDSRTQLAEKVQTSNATWKIVNSHYSPSVHYAEKGMKEWFDILEGSGVHAWVYGHTHGEKHDYSESLGVHFVENGAGGGIQKESASGLTTYAADYVSNVWTYTGDEYGFFSLTASEDWLKLQYHTADSKWSFGSSMTDTTVGGVETKHCWYIPADGTKGEECSSSVTEKASSSQQYIPFVKLQLVAVPLLSLSLLAALREVQAWNMRTVTSYQARVETYAPVWDADHEVFVSGIPNSLSSGGNFTFNERYRATMDSVTTSSIEGALMYLQRDCIDRGVDPTDDSVNCQRKNNVSVITFLEVQIVQPNATLAEYQRQRYMYPEFCPFVVMKDGECVYADEQDDGDASSSGLERQHPPECKQFNGLDGQPDIGHCVGAQAFLADMVAPYNDAVWFSYPNSCVTSSWTTKSDTCRDQYPGGLCPFGTEPDGVKCTFSHKILGYLSIDQLVGITEINTVSSESVSSSLLSRSSSGSESSSSSRSSAVENVQKAASKYYKNYYAFCKAGNVEFHSYDQDKTLGLENVTSIPFWKNPSSLNDNIARTNQMTSLYNELADKTTNHMQKLPTDLDLLRDANPPCYENAEACYDAQFGCRRHSYAQVCYVCRGQKDLCVRQISSYTFPELEQAPRTVSNNELRSGIFATLAAQNAATSSSSGSSGASSVHSGIDLSAVVLQGCVILLLVWKSIIRFASFRVAIKMPLNSLFLCCVTLVCSFFIPSMLAADCTSAQIAELSTLRSNVTAVCGDDALSTTTTAYCADSSCLAYLTSMISSVPSCEISSYNLRTVLTTAINSCNAASDAVPASKSASQSLHHYQLWTTALLHKSNHHQLIMAELYAEVAEEEQRLARGPSQRQYWDRKTFSSFAEQQRAMARSSTLYIGNLSFFTSEAQIYELFSRVGHVKRVIMGLDRFKKTPCGFCFVEYSTHSEAEACAQFLSETKLDNRVVRCEMDGGFREGRQFGRGLSGGQVRDDRRSKDDYDAGRGGYGRGDDATADGHHFRRSAHVKRPRDDSVAADEPPASRQRRPDSPSEENKEEENPRFRHREDDGDREEPMEEQPNEQPVQETEETTEA</sequence>
<feature type="compositionally biased region" description="Basic and acidic residues" evidence="14">
    <location>
        <begin position="3604"/>
        <end position="3627"/>
    </location>
</feature>
<dbReference type="GO" id="GO:0006397">
    <property type="term" value="P:mRNA processing"/>
    <property type="evidence" value="ECO:0007669"/>
    <property type="project" value="UniProtKB-KW"/>
</dbReference>
<evidence type="ECO:0000256" key="10">
    <source>
        <dbReference type="ARBA" id="ARBA00023242"/>
    </source>
</evidence>
<dbReference type="GO" id="GO:0005634">
    <property type="term" value="C:nucleus"/>
    <property type="evidence" value="ECO:0007669"/>
    <property type="project" value="UniProtKB-SubCell"/>
</dbReference>
<feature type="region of interest" description="Disordered" evidence="14">
    <location>
        <begin position="52"/>
        <end position="105"/>
    </location>
</feature>
<feature type="transmembrane region" description="Helical" evidence="15">
    <location>
        <begin position="28"/>
        <end position="49"/>
    </location>
</feature>
<evidence type="ECO:0000256" key="6">
    <source>
        <dbReference type="ARBA" id="ARBA00022801"/>
    </source>
</evidence>
<dbReference type="SUPFAM" id="SSF56300">
    <property type="entry name" value="Metallo-dependent phosphatases"/>
    <property type="match status" value="6"/>
</dbReference>
<dbReference type="PANTHER" id="PTHR10161:SF14">
    <property type="entry name" value="TARTRATE-RESISTANT ACID PHOSPHATASE TYPE 5"/>
    <property type="match status" value="1"/>
</dbReference>
<dbReference type="Proteomes" id="UP001259832">
    <property type="component" value="Unassembled WGS sequence"/>
</dbReference>
<keyword evidence="15" id="KW-0472">Membrane</keyword>
<evidence type="ECO:0000313" key="17">
    <source>
        <dbReference type="EMBL" id="KAK1929154.1"/>
    </source>
</evidence>
<keyword evidence="3" id="KW-0813">Transport</keyword>
<evidence type="ECO:0000256" key="2">
    <source>
        <dbReference type="ARBA" id="ARBA00019878"/>
    </source>
</evidence>
<dbReference type="GO" id="GO:0008380">
    <property type="term" value="P:RNA splicing"/>
    <property type="evidence" value="ECO:0007669"/>
    <property type="project" value="UniProtKB-KW"/>
</dbReference>
<feature type="compositionally biased region" description="Basic residues" evidence="14">
    <location>
        <begin position="3578"/>
        <end position="3587"/>
    </location>
</feature>
<dbReference type="Gene3D" id="3.60.21.10">
    <property type="match status" value="6"/>
</dbReference>
<dbReference type="GO" id="GO:0003723">
    <property type="term" value="F:RNA binding"/>
    <property type="evidence" value="ECO:0007669"/>
    <property type="project" value="UniProtKB-UniRule"/>
</dbReference>
<evidence type="ECO:0000256" key="7">
    <source>
        <dbReference type="ARBA" id="ARBA00022816"/>
    </source>
</evidence>
<dbReference type="Pfam" id="PF00149">
    <property type="entry name" value="Metallophos"/>
    <property type="match status" value="2"/>
</dbReference>
<comment type="caution">
    <text evidence="17">The sequence shown here is derived from an EMBL/GenBank/DDBJ whole genome shotgun (WGS) entry which is preliminary data.</text>
</comment>
<evidence type="ECO:0000256" key="3">
    <source>
        <dbReference type="ARBA" id="ARBA00022448"/>
    </source>
</evidence>
<dbReference type="FunFam" id="3.30.70.330:FF:000538">
    <property type="entry name" value="Nuclear cap-binding protein subunit 2"/>
    <property type="match status" value="1"/>
</dbReference>
<feature type="compositionally biased region" description="Low complexity" evidence="14">
    <location>
        <begin position="1038"/>
        <end position="1052"/>
    </location>
</feature>
<keyword evidence="4" id="KW-0507">mRNA processing</keyword>
<dbReference type="InterPro" id="IPR035979">
    <property type="entry name" value="RBD_domain_sf"/>
</dbReference>
<dbReference type="CDD" id="cd12240">
    <property type="entry name" value="RRM_NCBP2"/>
    <property type="match status" value="1"/>
</dbReference>
<proteinExistence type="predicted"/>
<dbReference type="InterPro" id="IPR034148">
    <property type="entry name" value="NCBP2_RRM"/>
</dbReference>
<evidence type="ECO:0000256" key="1">
    <source>
        <dbReference type="ARBA" id="ARBA00004123"/>
    </source>
</evidence>
<dbReference type="InterPro" id="IPR029052">
    <property type="entry name" value="Metallo-depent_PP-like"/>
</dbReference>
<feature type="compositionally biased region" description="Low complexity" evidence="14">
    <location>
        <begin position="2331"/>
        <end position="2347"/>
    </location>
</feature>
<keyword evidence="5" id="KW-0732">Signal</keyword>
<comment type="subcellular location">
    <subcellularLocation>
        <location evidence="1">Nucleus</location>
    </subcellularLocation>
</comment>
<dbReference type="SMART" id="SM01187">
    <property type="entry name" value="Elicitin"/>
    <property type="match status" value="1"/>
</dbReference>
<organism evidence="17 18">
    <name type="scientific">Phytophthora citrophthora</name>
    <dbReference type="NCBI Taxonomy" id="4793"/>
    <lineage>
        <taxon>Eukaryota</taxon>
        <taxon>Sar</taxon>
        <taxon>Stramenopiles</taxon>
        <taxon>Oomycota</taxon>
        <taxon>Peronosporomycetes</taxon>
        <taxon>Peronosporales</taxon>
        <taxon>Peronosporaceae</taxon>
        <taxon>Phytophthora</taxon>
    </lineage>
</organism>
<dbReference type="SMART" id="SM00360">
    <property type="entry name" value="RRM"/>
    <property type="match status" value="1"/>
</dbReference>
<feature type="region of interest" description="Disordered" evidence="14">
    <location>
        <begin position="523"/>
        <end position="574"/>
    </location>
</feature>
<dbReference type="GO" id="GO:0005576">
    <property type="term" value="C:extracellular region"/>
    <property type="evidence" value="ECO:0007669"/>
    <property type="project" value="InterPro"/>
</dbReference>
<dbReference type="GO" id="GO:0016787">
    <property type="term" value="F:hydrolase activity"/>
    <property type="evidence" value="ECO:0007669"/>
    <property type="project" value="UniProtKB-KW"/>
</dbReference>
<feature type="compositionally biased region" description="Basic and acidic residues" evidence="14">
    <location>
        <begin position="3549"/>
        <end position="3561"/>
    </location>
</feature>
<feature type="region of interest" description="Disordered" evidence="14">
    <location>
        <begin position="1874"/>
        <end position="1930"/>
    </location>
</feature>
<feature type="region of interest" description="Disordered" evidence="14">
    <location>
        <begin position="2324"/>
        <end position="2347"/>
    </location>
</feature>
<dbReference type="SUPFAM" id="SSF54928">
    <property type="entry name" value="RNA-binding domain, RBD"/>
    <property type="match status" value="1"/>
</dbReference>
<dbReference type="Pfam" id="PF00076">
    <property type="entry name" value="RRM_1"/>
    <property type="match status" value="1"/>
</dbReference>
<evidence type="ECO:0000259" key="16">
    <source>
        <dbReference type="PROSITE" id="PS50102"/>
    </source>
</evidence>
<keyword evidence="6" id="KW-0378">Hydrolase</keyword>
<feature type="transmembrane region" description="Helical" evidence="15">
    <location>
        <begin position="979"/>
        <end position="1000"/>
    </location>
</feature>
<keyword evidence="10" id="KW-0539">Nucleus</keyword>
<evidence type="ECO:0000256" key="15">
    <source>
        <dbReference type="SAM" id="Phobius"/>
    </source>
</evidence>
<feature type="compositionally biased region" description="Basic and acidic residues" evidence="14">
    <location>
        <begin position="3568"/>
        <end position="3577"/>
    </location>
</feature>
<keyword evidence="8 13" id="KW-0694">RNA-binding</keyword>
<keyword evidence="15" id="KW-1133">Transmembrane helix</keyword>
<protein>
    <recommendedName>
        <fullName evidence="2">Nuclear cap-binding protein subunit 2</fullName>
    </recommendedName>
    <alternativeName>
        <fullName evidence="12">20 kDa nuclear cap-binding protein</fullName>
    </alternativeName>
    <alternativeName>
        <fullName evidence="11">NCBP 20 kDa subunit</fullName>
    </alternativeName>
</protein>
<keyword evidence="15" id="KW-0812">Transmembrane</keyword>
<feature type="transmembrane region" description="Helical" evidence="15">
    <location>
        <begin position="3243"/>
        <end position="3264"/>
    </location>
</feature>
<feature type="compositionally biased region" description="Low complexity" evidence="14">
    <location>
        <begin position="1874"/>
        <end position="1909"/>
    </location>
</feature>
<evidence type="ECO:0000256" key="8">
    <source>
        <dbReference type="ARBA" id="ARBA00022884"/>
    </source>
</evidence>
<evidence type="ECO:0000256" key="4">
    <source>
        <dbReference type="ARBA" id="ARBA00022664"/>
    </source>
</evidence>
<name>A0AAD9LBH3_9STRA</name>
<dbReference type="PROSITE" id="PS50102">
    <property type="entry name" value="RRM"/>
    <property type="match status" value="1"/>
</dbReference>
<evidence type="ECO:0000313" key="18">
    <source>
        <dbReference type="Proteomes" id="UP001259832"/>
    </source>
</evidence>
<dbReference type="InterPro" id="IPR012677">
    <property type="entry name" value="Nucleotide-bd_a/b_plait_sf"/>
</dbReference>
<feature type="compositionally biased region" description="Low complexity" evidence="14">
    <location>
        <begin position="1002"/>
        <end position="1031"/>
    </location>
</feature>
<dbReference type="InterPro" id="IPR002200">
    <property type="entry name" value="Elicitin"/>
</dbReference>
<feature type="transmembrane region" description="Helical" evidence="15">
    <location>
        <begin position="1848"/>
        <end position="1869"/>
    </location>
</feature>
<keyword evidence="7" id="KW-0509">mRNA transport</keyword>
<feature type="domain" description="RRM" evidence="16">
    <location>
        <begin position="3455"/>
        <end position="3533"/>
    </location>
</feature>
<evidence type="ECO:0000256" key="12">
    <source>
        <dbReference type="ARBA" id="ARBA00032996"/>
    </source>
</evidence>
<feature type="region of interest" description="Disordered" evidence="14">
    <location>
        <begin position="3537"/>
        <end position="3652"/>
    </location>
</feature>
<dbReference type="GO" id="GO:0051028">
    <property type="term" value="P:mRNA transport"/>
    <property type="evidence" value="ECO:0007669"/>
    <property type="project" value="UniProtKB-KW"/>
</dbReference>
<keyword evidence="18" id="KW-1185">Reference proteome</keyword>
<keyword evidence="9" id="KW-0508">mRNA splicing</keyword>
<evidence type="ECO:0000256" key="11">
    <source>
        <dbReference type="ARBA" id="ARBA00032288"/>
    </source>
</evidence>
<dbReference type="InterPro" id="IPR004843">
    <property type="entry name" value="Calcineurin-like_PHP"/>
</dbReference>
<reference evidence="17" key="1">
    <citation type="submission" date="2023-08" db="EMBL/GenBank/DDBJ databases">
        <title>Reference Genome Resource for the Citrus Pathogen Phytophthora citrophthora.</title>
        <authorList>
            <person name="Moller H."/>
            <person name="Coetzee B."/>
            <person name="Rose L.J."/>
            <person name="Van Niekerk J.M."/>
        </authorList>
    </citation>
    <scope>NUCLEOTIDE SEQUENCE</scope>
    <source>
        <strain evidence="17">STE-U-9442</strain>
    </source>
</reference>
<gene>
    <name evidence="17" type="ORF">P3T76_015282</name>
</gene>
<evidence type="ECO:0000256" key="5">
    <source>
        <dbReference type="ARBA" id="ARBA00022729"/>
    </source>
</evidence>
<evidence type="ECO:0000256" key="13">
    <source>
        <dbReference type="PROSITE-ProRule" id="PRU00176"/>
    </source>
</evidence>
<feature type="transmembrane region" description="Helical" evidence="15">
    <location>
        <begin position="3284"/>
        <end position="3303"/>
    </location>
</feature>
<dbReference type="GO" id="GO:0006401">
    <property type="term" value="P:RNA catabolic process"/>
    <property type="evidence" value="ECO:0007669"/>
    <property type="project" value="UniProtKB-ARBA"/>
</dbReference>
<dbReference type="Gene3D" id="3.30.70.330">
    <property type="match status" value="1"/>
</dbReference>
<dbReference type="InterPro" id="IPR051558">
    <property type="entry name" value="Metallophosphoesterase_PAP"/>
</dbReference>
<accession>A0AAD9LBH3</accession>
<feature type="compositionally biased region" description="Acidic residues" evidence="14">
    <location>
        <begin position="3628"/>
        <end position="3638"/>
    </location>
</feature>
<dbReference type="PANTHER" id="PTHR10161">
    <property type="entry name" value="TARTRATE-RESISTANT ACID PHOSPHATASE TYPE 5"/>
    <property type="match status" value="1"/>
</dbReference>
<dbReference type="InterPro" id="IPR000504">
    <property type="entry name" value="RRM_dom"/>
</dbReference>
<dbReference type="EMBL" id="JASMQC010000051">
    <property type="protein sequence ID" value="KAK1929154.1"/>
    <property type="molecule type" value="Genomic_DNA"/>
</dbReference>